<reference evidence="1 2" key="1">
    <citation type="submission" date="2018-01" db="EMBL/GenBank/DDBJ databases">
        <title>Whole genome sequencing of Histamine producing bacteria.</title>
        <authorList>
            <person name="Butler K."/>
        </authorList>
    </citation>
    <scope>NUCLEOTIDE SEQUENCE [LARGE SCALE GENOMIC DNA]</scope>
    <source>
        <strain evidence="1 2">FS-7.2</strain>
    </source>
</reference>
<protein>
    <submittedName>
        <fullName evidence="1">Uncharacterized protein</fullName>
    </submittedName>
</protein>
<dbReference type="EMBL" id="PYNF01000003">
    <property type="protein sequence ID" value="PSV00408.1"/>
    <property type="molecule type" value="Genomic_DNA"/>
</dbReference>
<organism evidence="1 2">
    <name type="scientific">Photobacterium kishitanii</name>
    <dbReference type="NCBI Taxonomy" id="318456"/>
    <lineage>
        <taxon>Bacteria</taxon>
        <taxon>Pseudomonadati</taxon>
        <taxon>Pseudomonadota</taxon>
        <taxon>Gammaproteobacteria</taxon>
        <taxon>Vibrionales</taxon>
        <taxon>Vibrionaceae</taxon>
        <taxon>Photobacterium</taxon>
    </lineage>
</organism>
<sequence length="87" mass="9472">MKCIEIPVILKILAPDETSEGNIRMITENLEDDADPLIDSGAESTFKCLIIKLLRDSGVPEELLATTVVSADLFYNNTGGPTSIYID</sequence>
<comment type="caution">
    <text evidence="1">The sequence shown here is derived from an EMBL/GenBank/DDBJ whole genome shotgun (WGS) entry which is preliminary data.</text>
</comment>
<evidence type="ECO:0000313" key="2">
    <source>
        <dbReference type="Proteomes" id="UP000241426"/>
    </source>
</evidence>
<dbReference type="Proteomes" id="UP000241426">
    <property type="component" value="Unassembled WGS sequence"/>
</dbReference>
<dbReference type="AlphaFoldDB" id="A0A2T3KL15"/>
<evidence type="ECO:0000313" key="1">
    <source>
        <dbReference type="EMBL" id="PSV00408.1"/>
    </source>
</evidence>
<dbReference type="RefSeq" id="WP_107289038.1">
    <property type="nucleotide sequence ID" value="NZ_PYNF01000003.1"/>
</dbReference>
<proteinExistence type="predicted"/>
<name>A0A2T3KL15_9GAMM</name>
<gene>
    <name evidence="1" type="ORF">C9J27_04570</name>
</gene>
<accession>A0A2T3KL15</accession>